<organism evidence="1 2">
    <name type="scientific">Croceicoccus marinus</name>
    <dbReference type="NCBI Taxonomy" id="450378"/>
    <lineage>
        <taxon>Bacteria</taxon>
        <taxon>Pseudomonadati</taxon>
        <taxon>Pseudomonadota</taxon>
        <taxon>Alphaproteobacteria</taxon>
        <taxon>Sphingomonadales</taxon>
        <taxon>Erythrobacteraceae</taxon>
        <taxon>Croceicoccus</taxon>
    </lineage>
</organism>
<dbReference type="RefSeq" id="WP_185883566.1">
    <property type="nucleotide sequence ID" value="NZ_CP060052.1"/>
</dbReference>
<sequence>MLEGHVQSVLNSQRRILDAAQGGGWFARLPGSRTDGDLHVAIGNNRFAPELGGLAEHRFDIDAGVAGECLSLTISAGPDARAWGDPVELLRAQCLLAMDLLNADTLAVLWAGADSMMGADYFRRMVGIWLDGGAFPALGLAALVKDESGVVRSVGLDVLVGQDVAVLPDEGMSPADQARLAMRVMGFLVREGPVQQDQSVEVDGFGAINVQIDRREGFINLYR</sequence>
<protein>
    <recommendedName>
        <fullName evidence="3">DUF4261 domain-containing protein</fullName>
    </recommendedName>
</protein>
<gene>
    <name evidence="1" type="ORF">H4O24_09740</name>
</gene>
<dbReference type="AlphaFoldDB" id="A0A7G6VRA7"/>
<proteinExistence type="predicted"/>
<dbReference type="EMBL" id="CP060052">
    <property type="protein sequence ID" value="QNE04272.1"/>
    <property type="molecule type" value="Genomic_DNA"/>
</dbReference>
<evidence type="ECO:0000313" key="1">
    <source>
        <dbReference type="EMBL" id="QNE04272.1"/>
    </source>
</evidence>
<evidence type="ECO:0008006" key="3">
    <source>
        <dbReference type="Google" id="ProtNLM"/>
    </source>
</evidence>
<dbReference type="Proteomes" id="UP000515297">
    <property type="component" value="Chromosome"/>
</dbReference>
<name>A0A7G6VRA7_9SPHN</name>
<reference evidence="1 2" key="1">
    <citation type="submission" date="2020-08" db="EMBL/GenBank/DDBJ databases">
        <authorList>
            <person name="Liu G."/>
            <person name="Sun C."/>
        </authorList>
    </citation>
    <scope>NUCLEOTIDE SEQUENCE [LARGE SCALE GENOMIC DNA]</scope>
    <source>
        <strain evidence="1 2">OT19</strain>
    </source>
</reference>
<accession>A0A7G6VRA7</accession>
<evidence type="ECO:0000313" key="2">
    <source>
        <dbReference type="Proteomes" id="UP000515297"/>
    </source>
</evidence>